<dbReference type="RefSeq" id="WP_379798352.1">
    <property type="nucleotide sequence ID" value="NZ_JBHSFY010000007.1"/>
</dbReference>
<name>A0ABV8ZD64_9FLAO</name>
<reference evidence="2" key="1">
    <citation type="journal article" date="2019" name="Int. J. Syst. Evol. Microbiol.">
        <title>The Global Catalogue of Microorganisms (GCM) 10K type strain sequencing project: providing services to taxonomists for standard genome sequencing and annotation.</title>
        <authorList>
            <consortium name="The Broad Institute Genomics Platform"/>
            <consortium name="The Broad Institute Genome Sequencing Center for Infectious Disease"/>
            <person name="Wu L."/>
            <person name="Ma J."/>
        </authorList>
    </citation>
    <scope>NUCLEOTIDE SEQUENCE [LARGE SCALE GENOMIC DNA]</scope>
    <source>
        <strain evidence="2">NBRC 103627</strain>
    </source>
</reference>
<protein>
    <submittedName>
        <fullName evidence="1">Uncharacterized protein</fullName>
    </submittedName>
</protein>
<dbReference type="Proteomes" id="UP001596003">
    <property type="component" value="Unassembled WGS sequence"/>
</dbReference>
<proteinExistence type="predicted"/>
<keyword evidence="2" id="KW-1185">Reference proteome</keyword>
<comment type="caution">
    <text evidence="1">The sequence shown here is derived from an EMBL/GenBank/DDBJ whole genome shotgun (WGS) entry which is preliminary data.</text>
</comment>
<organism evidence="1 2">
    <name type="scientific">Flavobacterium chungangensis</name>
    <dbReference type="NCBI Taxonomy" id="2708132"/>
    <lineage>
        <taxon>Bacteria</taxon>
        <taxon>Pseudomonadati</taxon>
        <taxon>Bacteroidota</taxon>
        <taxon>Flavobacteriia</taxon>
        <taxon>Flavobacteriales</taxon>
        <taxon>Flavobacteriaceae</taxon>
        <taxon>Flavobacterium</taxon>
    </lineage>
</organism>
<evidence type="ECO:0000313" key="2">
    <source>
        <dbReference type="Proteomes" id="UP001596003"/>
    </source>
</evidence>
<gene>
    <name evidence="1" type="ORF">ACFO3N_13065</name>
</gene>
<sequence length="134" mass="15902">MMKKFIIDSDDFGVGKVTYNIDWENKIIKELVIFADEKTFENLSDDERGNWNWALYPPKLYFIEIPFELNSNKIIIPITDEILDDYDVALYFMSHNDIEGEFSIDPNEVFMFTGYTYILNKRLSLEVEINLKSY</sequence>
<dbReference type="EMBL" id="JBHSFY010000007">
    <property type="protein sequence ID" value="MFC4477998.1"/>
    <property type="molecule type" value="Genomic_DNA"/>
</dbReference>
<evidence type="ECO:0000313" key="1">
    <source>
        <dbReference type="EMBL" id="MFC4477998.1"/>
    </source>
</evidence>
<accession>A0ABV8ZD64</accession>